<organism evidence="1 2">
    <name type="scientific">Streptococcus suis (strain BM407)</name>
    <dbReference type="NCBI Taxonomy" id="568814"/>
    <lineage>
        <taxon>Bacteria</taxon>
        <taxon>Bacillati</taxon>
        <taxon>Bacillota</taxon>
        <taxon>Bacilli</taxon>
        <taxon>Lactobacillales</taxon>
        <taxon>Streptococcaceae</taxon>
        <taxon>Streptococcus</taxon>
    </lineage>
</organism>
<dbReference type="Proteomes" id="UP000009077">
    <property type="component" value="Chromosome"/>
</dbReference>
<dbReference type="KEGG" id="ssb:SSUBM407_0898"/>
<evidence type="ECO:0000313" key="1">
    <source>
        <dbReference type="EMBL" id="CAZ55748.1"/>
    </source>
</evidence>
<dbReference type="InterPro" id="IPR021352">
    <property type="entry name" value="DUF2971"/>
</dbReference>
<name>A0A0H3MVI7_STRS4</name>
<protein>
    <recommendedName>
        <fullName evidence="3">DUF2971 domain-containing protein</fullName>
    </recommendedName>
</protein>
<evidence type="ECO:0008006" key="3">
    <source>
        <dbReference type="Google" id="ProtNLM"/>
    </source>
</evidence>
<proteinExistence type="predicted"/>
<dbReference type="EMBL" id="FM252032">
    <property type="protein sequence ID" value="CAZ55748.1"/>
    <property type="molecule type" value="Genomic_DNA"/>
</dbReference>
<sequence>MEVVMKYFDTSKTTNQVVTCIRQLENTELEKELLQFIEECEKADSLSKEYIERFFKIVDAFLEVFPGSSLDSQHLKKLLTLLHEKIKTEEVWAEIFYRDTSNISAYSRLFRELIVRVSTYDQIRDFVDRGSIFGTLLESRESVSHTVTRLNLLILIYFVFTFLFISDTDKEKFKLQIDSYIQELLQCDKYLDQMALFYLLSSNKHIQILKREDLRIINQYVEINIQDNEKFIQQYLDYLKELGADAIAESQKVLQDLNKYTDSDIMKSQIIELLDLTILPVSEPHSSEEIVEKIKGAIDEIRSALIIDAKKLKENEFYGHYTTIDTLVNFLFKPETEENKNCPTYLRLSNANQLNDPMEGKALLAILGLDAHMEQYYKPTNVFLSSLTVVKDSLPMWKEYAEESRGAFLEYDQDYLETIVKHDVIEFAKVHYITTDEKQNITGDKLVDQKLIYIQDTIKYLEDEGATDEIREIIDYIAKISYLFKVSDYQYESEYRILVNLDDTHFTNKFTDKFTDKLNSGIKDEATRRKLDIGIGLLENKNVNYLNSRKYIHIEKTEQGKCNLYAYINVVPLKYSKIMLGPKVENVDYIAPYIHYIQPDIIVETSSIPYR</sequence>
<accession>A0A0H3MVI7</accession>
<dbReference type="PATRIC" id="fig|568814.3.peg.928"/>
<dbReference type="HOGENOM" id="CLU_031047_0_0_9"/>
<reference evidence="1 2" key="1">
    <citation type="journal article" date="2009" name="PLoS ONE">
        <title>Rapid evolution of virulence and drug resistance in the emerging zoonotic pathogen Streptococcus suis.</title>
        <authorList>
            <person name="Holden M.T.G."/>
            <person name="Hauser H."/>
            <person name="Sanders M."/>
            <person name="Ngo T.H."/>
            <person name="Cherevach I."/>
            <person name="Cronin A."/>
            <person name="Goodhead I."/>
            <person name="Mungall K."/>
            <person name="Quail M.A."/>
            <person name="Price C."/>
            <person name="Rabbinowitsch E."/>
            <person name="Sharp S."/>
            <person name="Croucher N.J."/>
            <person name="Chieu T.B."/>
            <person name="Mai N.T.H."/>
            <person name="Diep T.S."/>
            <person name="Chinh N.T."/>
            <person name="Kehoe M."/>
            <person name="Leigh J.A."/>
            <person name="Ward P.N."/>
            <person name="Dowson C.G."/>
            <person name="Whatmore A.M."/>
            <person name="Chanter N."/>
            <person name="Iversen P."/>
            <person name="Gottschalk M."/>
            <person name="Slater J.D."/>
            <person name="Smith H.E."/>
            <person name="Spratt B.G."/>
            <person name="Xu J."/>
            <person name="Ye C."/>
            <person name="Bentley S."/>
            <person name="Barrell B.G."/>
            <person name="Schultsz C."/>
            <person name="Maskell D.J."/>
            <person name="Parkhill J."/>
        </authorList>
    </citation>
    <scope>NUCLEOTIDE SEQUENCE [LARGE SCALE GENOMIC DNA]</scope>
    <source>
        <strain evidence="1 2">BM407</strain>
    </source>
</reference>
<gene>
    <name evidence="1" type="ordered locus">SSUBM407_0898</name>
</gene>
<keyword evidence="2" id="KW-1185">Reference proteome</keyword>
<dbReference type="Pfam" id="PF11185">
    <property type="entry name" value="DUF2971"/>
    <property type="match status" value="1"/>
</dbReference>
<evidence type="ECO:0000313" key="2">
    <source>
        <dbReference type="Proteomes" id="UP000009077"/>
    </source>
</evidence>
<dbReference type="AlphaFoldDB" id="A0A0H3MVI7"/>